<reference evidence="3" key="1">
    <citation type="submission" date="2023-07" db="EMBL/GenBank/DDBJ databases">
        <authorList>
            <consortium name="AG Swart"/>
            <person name="Singh M."/>
            <person name="Singh A."/>
            <person name="Seah K."/>
            <person name="Emmerich C."/>
        </authorList>
    </citation>
    <scope>NUCLEOTIDE SEQUENCE</scope>
    <source>
        <strain evidence="3">DP1</strain>
    </source>
</reference>
<dbReference type="AlphaFoldDB" id="A0AAD1Y3V7"/>
<keyword evidence="2" id="KW-0732">Signal</keyword>
<gene>
    <name evidence="3" type="ORF">ECRASSUSDP1_LOCUS25735</name>
</gene>
<protein>
    <submittedName>
        <fullName evidence="3">Uncharacterized protein</fullName>
    </submittedName>
</protein>
<evidence type="ECO:0000256" key="1">
    <source>
        <dbReference type="SAM" id="Phobius"/>
    </source>
</evidence>
<feature type="signal peptide" evidence="2">
    <location>
        <begin position="1"/>
        <end position="26"/>
    </location>
</feature>
<evidence type="ECO:0000313" key="4">
    <source>
        <dbReference type="Proteomes" id="UP001295684"/>
    </source>
</evidence>
<keyword evidence="1" id="KW-0812">Transmembrane</keyword>
<keyword evidence="1" id="KW-0472">Membrane</keyword>
<name>A0AAD1Y3V7_EUPCR</name>
<evidence type="ECO:0000313" key="3">
    <source>
        <dbReference type="EMBL" id="CAI2384213.1"/>
    </source>
</evidence>
<keyword evidence="4" id="KW-1185">Reference proteome</keyword>
<evidence type="ECO:0000256" key="2">
    <source>
        <dbReference type="SAM" id="SignalP"/>
    </source>
</evidence>
<dbReference type="EMBL" id="CAMPGE010026531">
    <property type="protein sequence ID" value="CAI2384213.1"/>
    <property type="molecule type" value="Genomic_DNA"/>
</dbReference>
<feature type="chain" id="PRO_5042111102" evidence="2">
    <location>
        <begin position="27"/>
        <end position="114"/>
    </location>
</feature>
<organism evidence="3 4">
    <name type="scientific">Euplotes crassus</name>
    <dbReference type="NCBI Taxonomy" id="5936"/>
    <lineage>
        <taxon>Eukaryota</taxon>
        <taxon>Sar</taxon>
        <taxon>Alveolata</taxon>
        <taxon>Ciliophora</taxon>
        <taxon>Intramacronucleata</taxon>
        <taxon>Spirotrichea</taxon>
        <taxon>Hypotrichia</taxon>
        <taxon>Euplotida</taxon>
        <taxon>Euplotidae</taxon>
        <taxon>Moneuplotes</taxon>
    </lineage>
</organism>
<feature type="transmembrane region" description="Helical" evidence="1">
    <location>
        <begin position="67"/>
        <end position="89"/>
    </location>
</feature>
<comment type="caution">
    <text evidence="3">The sequence shown here is derived from an EMBL/GenBank/DDBJ whole genome shotgun (WGS) entry which is preliminary data.</text>
</comment>
<sequence>MKTLNYPFCNAICLCFIILNISLTMATQVDSMDQAHGPLKPLKTYINDSVNGSELVNSKFCPSLVEVIYAILCISWLITIPTAVIFNLIPILKERTESLARGLEIPPTDPFEEP</sequence>
<proteinExistence type="predicted"/>
<accession>A0AAD1Y3V7</accession>
<dbReference type="Proteomes" id="UP001295684">
    <property type="component" value="Unassembled WGS sequence"/>
</dbReference>
<keyword evidence="1" id="KW-1133">Transmembrane helix</keyword>